<protein>
    <submittedName>
        <fullName evidence="2">Uncharacterized protein</fullName>
    </submittedName>
</protein>
<gene>
    <name evidence="2" type="ORF">MUK42_07484</name>
</gene>
<keyword evidence="3" id="KW-1185">Reference proteome</keyword>
<evidence type="ECO:0000256" key="1">
    <source>
        <dbReference type="SAM" id="MobiDB-lite"/>
    </source>
</evidence>
<dbReference type="EMBL" id="CP097510">
    <property type="protein sequence ID" value="URE41326.1"/>
    <property type="molecule type" value="Genomic_DNA"/>
</dbReference>
<reference evidence="2" key="1">
    <citation type="submission" date="2022-05" db="EMBL/GenBank/DDBJ databases">
        <title>The Musa troglodytarum L. genome provides insights into the mechanism of non-climacteric behaviour and enrichment of carotenoids.</title>
        <authorList>
            <person name="Wang J."/>
        </authorList>
    </citation>
    <scope>NUCLEOTIDE SEQUENCE</scope>
    <source>
        <tissue evidence="2">Leaf</tissue>
    </source>
</reference>
<name>A0A9E7HX73_9LILI</name>
<proteinExistence type="predicted"/>
<dbReference type="AlphaFoldDB" id="A0A9E7HX73"/>
<evidence type="ECO:0000313" key="3">
    <source>
        <dbReference type="Proteomes" id="UP001055439"/>
    </source>
</evidence>
<accession>A0A9E7HX73</accession>
<evidence type="ECO:0000313" key="2">
    <source>
        <dbReference type="EMBL" id="URE41326.1"/>
    </source>
</evidence>
<sequence length="36" mass="4106">MVVCSWRWRRQRGGARDNRPTAVSAHGRLGFPAPQQ</sequence>
<dbReference type="Proteomes" id="UP001055439">
    <property type="component" value="Chromosome 8"/>
</dbReference>
<feature type="region of interest" description="Disordered" evidence="1">
    <location>
        <begin position="11"/>
        <end position="36"/>
    </location>
</feature>
<organism evidence="2 3">
    <name type="scientific">Musa troglodytarum</name>
    <name type="common">fe'i banana</name>
    <dbReference type="NCBI Taxonomy" id="320322"/>
    <lineage>
        <taxon>Eukaryota</taxon>
        <taxon>Viridiplantae</taxon>
        <taxon>Streptophyta</taxon>
        <taxon>Embryophyta</taxon>
        <taxon>Tracheophyta</taxon>
        <taxon>Spermatophyta</taxon>
        <taxon>Magnoliopsida</taxon>
        <taxon>Liliopsida</taxon>
        <taxon>Zingiberales</taxon>
        <taxon>Musaceae</taxon>
        <taxon>Musa</taxon>
    </lineage>
</organism>